<name>A0A9X3WHA5_9BACI</name>
<protein>
    <submittedName>
        <fullName evidence="2">YqhR family membrane protein</fullName>
    </submittedName>
</protein>
<dbReference type="RefSeq" id="WP_259871329.1">
    <property type="nucleotide sequence ID" value="NZ_JAMQJZ010000001.1"/>
</dbReference>
<reference evidence="2" key="1">
    <citation type="submission" date="2022-06" db="EMBL/GenBank/DDBJ databases">
        <title>Aquibacillus sp. a new bacterium isolated from soil saline samples.</title>
        <authorList>
            <person name="Galisteo C."/>
            <person name="De La Haba R."/>
            <person name="Sanchez-Porro C."/>
            <person name="Ventosa A."/>
        </authorList>
    </citation>
    <scope>NUCLEOTIDE SEQUENCE</scope>
    <source>
        <strain evidence="2">JCM 12387</strain>
    </source>
</reference>
<sequence length="164" mass="18450">MENEMLEQNKQEKPVSLLTKALLTGFVGGVLWSMLGALAAYFNFTSVSPASFILRSWLQTGWSDSWLGQLISIFVIGVISVLLAIVYYGLFRKMKSIWPSAIFGVGLWFIVYFLLQPIFPNVPQMAELSMDTVVTTICLFLLYGIFVGYSISYDYLDSVTKKNV</sequence>
<dbReference type="InterPro" id="IPR024563">
    <property type="entry name" value="YqhR"/>
</dbReference>
<comment type="caution">
    <text evidence="2">The sequence shown here is derived from an EMBL/GenBank/DDBJ whole genome shotgun (WGS) entry which is preliminary data.</text>
</comment>
<feature type="transmembrane region" description="Helical" evidence="1">
    <location>
        <begin position="21"/>
        <end position="42"/>
    </location>
</feature>
<feature type="transmembrane region" description="Helical" evidence="1">
    <location>
        <begin position="66"/>
        <end position="90"/>
    </location>
</feature>
<feature type="transmembrane region" description="Helical" evidence="1">
    <location>
        <begin position="97"/>
        <end position="114"/>
    </location>
</feature>
<keyword evidence="1" id="KW-0812">Transmembrane</keyword>
<accession>A0A9X3WHA5</accession>
<keyword evidence="3" id="KW-1185">Reference proteome</keyword>
<gene>
    <name evidence="2" type="ORF">NC661_01080</name>
</gene>
<evidence type="ECO:0000313" key="3">
    <source>
        <dbReference type="Proteomes" id="UP001145072"/>
    </source>
</evidence>
<dbReference type="AlphaFoldDB" id="A0A9X3WHA5"/>
<proteinExistence type="predicted"/>
<dbReference type="Proteomes" id="UP001145072">
    <property type="component" value="Unassembled WGS sequence"/>
</dbReference>
<evidence type="ECO:0000256" key="1">
    <source>
        <dbReference type="SAM" id="Phobius"/>
    </source>
</evidence>
<evidence type="ECO:0000313" key="2">
    <source>
        <dbReference type="EMBL" id="MDC3418978.1"/>
    </source>
</evidence>
<keyword evidence="1" id="KW-1133">Transmembrane helix</keyword>
<keyword evidence="1" id="KW-0472">Membrane</keyword>
<dbReference type="EMBL" id="JAMQJZ010000001">
    <property type="protein sequence ID" value="MDC3418978.1"/>
    <property type="molecule type" value="Genomic_DNA"/>
</dbReference>
<organism evidence="2 3">
    <name type="scientific">Aquibacillus koreensis</name>
    <dbReference type="NCBI Taxonomy" id="279446"/>
    <lineage>
        <taxon>Bacteria</taxon>
        <taxon>Bacillati</taxon>
        <taxon>Bacillota</taxon>
        <taxon>Bacilli</taxon>
        <taxon>Bacillales</taxon>
        <taxon>Bacillaceae</taxon>
        <taxon>Aquibacillus</taxon>
    </lineage>
</organism>
<dbReference type="Pfam" id="PF11085">
    <property type="entry name" value="YqhR"/>
    <property type="match status" value="1"/>
</dbReference>
<feature type="transmembrane region" description="Helical" evidence="1">
    <location>
        <begin position="134"/>
        <end position="156"/>
    </location>
</feature>